<evidence type="ECO:0000256" key="1">
    <source>
        <dbReference type="SAM" id="MobiDB-lite"/>
    </source>
</evidence>
<feature type="compositionally biased region" description="Low complexity" evidence="1">
    <location>
        <begin position="248"/>
        <end position="265"/>
    </location>
</feature>
<organism evidence="3 4">
    <name type="scientific">Folsomia candida</name>
    <name type="common">Springtail</name>
    <dbReference type="NCBI Taxonomy" id="158441"/>
    <lineage>
        <taxon>Eukaryota</taxon>
        <taxon>Metazoa</taxon>
        <taxon>Ecdysozoa</taxon>
        <taxon>Arthropoda</taxon>
        <taxon>Hexapoda</taxon>
        <taxon>Collembola</taxon>
        <taxon>Entomobryomorpha</taxon>
        <taxon>Isotomoidea</taxon>
        <taxon>Isotomidae</taxon>
        <taxon>Proisotominae</taxon>
        <taxon>Folsomia</taxon>
    </lineage>
</organism>
<accession>A0A226F3S1</accession>
<comment type="caution">
    <text evidence="3">The sequence shown here is derived from an EMBL/GenBank/DDBJ whole genome shotgun (WGS) entry which is preliminary data.</text>
</comment>
<dbReference type="AlphaFoldDB" id="A0A226F3S1"/>
<proteinExistence type="predicted"/>
<sequence length="354" mass="37097">MHFTVVLTIFIHAAFGVPISPGHFNAHADDFGMAVVDIEKDVILSPGKGGNNFNAESENNAQAVVTVGGAVHGFATNRTGEEFNAVSKKQGVSQVRVNGDLFIENLDPSVKKFDASSESHGQSLVQVGNVVVVAGARGGKHLRRDVKDGIDQAPWGAAAVAEQNSKPWETINHGPDATPVGDSPISSLVPDSNLHVDQPTGSSVSSVEPSPVTEVSPAAPHEEHVPIPGSESETLPHPTEGQNHSSVPTENTSAPTTFTTSEASTFETSTIVPVVTDAPKPHSTEIVPIITDAPKPRPTEIVPESTTHSNITIIDENPVHVIHPSGGYQIGSLNAVSKGQGSKSMVQVKGFVQY</sequence>
<name>A0A226F3S1_FOLCA</name>
<feature type="compositionally biased region" description="Low complexity" evidence="1">
    <location>
        <begin position="199"/>
        <end position="217"/>
    </location>
</feature>
<keyword evidence="2" id="KW-0732">Signal</keyword>
<feature type="chain" id="PRO_5012059018" evidence="2">
    <location>
        <begin position="17"/>
        <end position="354"/>
    </location>
</feature>
<gene>
    <name evidence="3" type="ORF">Fcan01_01453</name>
</gene>
<reference evidence="3 4" key="1">
    <citation type="submission" date="2015-12" db="EMBL/GenBank/DDBJ databases">
        <title>The genome of Folsomia candida.</title>
        <authorList>
            <person name="Faddeeva A."/>
            <person name="Derks M.F."/>
            <person name="Anvar Y."/>
            <person name="Smit S."/>
            <person name="Van Straalen N."/>
            <person name="Roelofs D."/>
        </authorList>
    </citation>
    <scope>NUCLEOTIDE SEQUENCE [LARGE SCALE GENOMIC DNA]</scope>
    <source>
        <strain evidence="3 4">VU population</strain>
        <tissue evidence="3">Whole body</tissue>
    </source>
</reference>
<evidence type="ECO:0000313" key="4">
    <source>
        <dbReference type="Proteomes" id="UP000198287"/>
    </source>
</evidence>
<dbReference type="Proteomes" id="UP000198287">
    <property type="component" value="Unassembled WGS sequence"/>
</dbReference>
<dbReference type="EMBL" id="LNIX01000001">
    <property type="protein sequence ID" value="OXA63556.1"/>
    <property type="molecule type" value="Genomic_DNA"/>
</dbReference>
<evidence type="ECO:0000313" key="3">
    <source>
        <dbReference type="EMBL" id="OXA63556.1"/>
    </source>
</evidence>
<feature type="signal peptide" evidence="2">
    <location>
        <begin position="1"/>
        <end position="16"/>
    </location>
</feature>
<protein>
    <submittedName>
        <fullName evidence="3">Zonadhesin</fullName>
    </submittedName>
</protein>
<feature type="region of interest" description="Disordered" evidence="1">
    <location>
        <begin position="168"/>
        <end position="265"/>
    </location>
</feature>
<keyword evidence="4" id="KW-1185">Reference proteome</keyword>
<evidence type="ECO:0000256" key="2">
    <source>
        <dbReference type="SAM" id="SignalP"/>
    </source>
</evidence>